<evidence type="ECO:0000313" key="12">
    <source>
        <dbReference type="Proteomes" id="UP000837857"/>
    </source>
</evidence>
<reference evidence="11" key="1">
    <citation type="submission" date="2022-03" db="EMBL/GenBank/DDBJ databases">
        <authorList>
            <person name="Martin H S."/>
        </authorList>
    </citation>
    <scope>NUCLEOTIDE SEQUENCE</scope>
</reference>
<evidence type="ECO:0000259" key="10">
    <source>
        <dbReference type="PROSITE" id="PS51819"/>
    </source>
</evidence>
<dbReference type="PROSITE" id="PS51819">
    <property type="entry name" value="VOC"/>
    <property type="match status" value="1"/>
</dbReference>
<keyword evidence="8" id="KW-0408">Iron</keyword>
<name>A0ABN8I4Z9_9NEOP</name>
<keyword evidence="6" id="KW-0677">Repeat</keyword>
<keyword evidence="9" id="KW-0585">Phenylalanine catabolism</keyword>
<comment type="similarity">
    <text evidence="3">Belongs to the 4HPPD family.</text>
</comment>
<proteinExistence type="inferred from homology"/>
<feature type="domain" description="VOC" evidence="10">
    <location>
        <begin position="1"/>
        <end position="110"/>
    </location>
</feature>
<dbReference type="Gene3D" id="3.10.180.10">
    <property type="entry name" value="2,3-Dihydroxybiphenyl 1,2-Dioxygenase, domain 1"/>
    <property type="match status" value="1"/>
</dbReference>
<dbReference type="PANTHER" id="PTHR11959:SF1">
    <property type="entry name" value="4-HYDROXYPHENYLPYRUVATE DIOXYGENASE"/>
    <property type="match status" value="1"/>
</dbReference>
<evidence type="ECO:0000256" key="2">
    <source>
        <dbReference type="ARBA" id="ARBA00005162"/>
    </source>
</evidence>
<dbReference type="PANTHER" id="PTHR11959">
    <property type="entry name" value="4-HYDROXYPHENYLPYRUVATE DIOXYGENASE"/>
    <property type="match status" value="1"/>
</dbReference>
<dbReference type="InterPro" id="IPR041736">
    <property type="entry name" value="4OHPhenylPyrv_dOase_N"/>
</dbReference>
<dbReference type="EMBL" id="OW152830">
    <property type="protein sequence ID" value="CAH2048447.1"/>
    <property type="molecule type" value="Genomic_DNA"/>
</dbReference>
<accession>A0ABN8I4Z9</accession>
<keyword evidence="5" id="KW-0479">Metal-binding</keyword>
<protein>
    <recommendedName>
        <fullName evidence="4">4-hydroxyphenylpyruvate dioxygenase</fullName>
        <ecNumber evidence="4">1.13.11.27</ecNumber>
    </recommendedName>
</protein>
<evidence type="ECO:0000256" key="4">
    <source>
        <dbReference type="ARBA" id="ARBA00013222"/>
    </source>
</evidence>
<dbReference type="InterPro" id="IPR005956">
    <property type="entry name" value="4OHPhenylPyrv_dOase"/>
</dbReference>
<comment type="cofactor">
    <cofactor evidence="1">
        <name>Fe cation</name>
        <dbReference type="ChEBI" id="CHEBI:24875"/>
    </cofactor>
</comment>
<evidence type="ECO:0000256" key="3">
    <source>
        <dbReference type="ARBA" id="ARBA00005877"/>
    </source>
</evidence>
<keyword evidence="7" id="KW-0828">Tyrosine catabolism</keyword>
<gene>
    <name evidence="11" type="ORF">IPOD504_LOCUS6073</name>
</gene>
<organism evidence="11 12">
    <name type="scientific">Iphiclides podalirius</name>
    <name type="common">scarce swallowtail</name>
    <dbReference type="NCBI Taxonomy" id="110791"/>
    <lineage>
        <taxon>Eukaryota</taxon>
        <taxon>Metazoa</taxon>
        <taxon>Ecdysozoa</taxon>
        <taxon>Arthropoda</taxon>
        <taxon>Hexapoda</taxon>
        <taxon>Insecta</taxon>
        <taxon>Pterygota</taxon>
        <taxon>Neoptera</taxon>
        <taxon>Endopterygota</taxon>
        <taxon>Lepidoptera</taxon>
        <taxon>Glossata</taxon>
        <taxon>Ditrysia</taxon>
        <taxon>Papilionoidea</taxon>
        <taxon>Papilionidae</taxon>
        <taxon>Papilioninae</taxon>
        <taxon>Iphiclides</taxon>
    </lineage>
</organism>
<dbReference type="SUPFAM" id="SSF54593">
    <property type="entry name" value="Glyoxalase/Bleomycin resistance protein/Dihydroxybiphenyl dioxygenase"/>
    <property type="match status" value="1"/>
</dbReference>
<keyword evidence="12" id="KW-1185">Reference proteome</keyword>
<evidence type="ECO:0000256" key="5">
    <source>
        <dbReference type="ARBA" id="ARBA00022723"/>
    </source>
</evidence>
<feature type="non-terminal residue" evidence="11">
    <location>
        <position position="1"/>
    </location>
</feature>
<evidence type="ECO:0000256" key="1">
    <source>
        <dbReference type="ARBA" id="ARBA00001962"/>
    </source>
</evidence>
<evidence type="ECO:0000256" key="9">
    <source>
        <dbReference type="ARBA" id="ARBA00023232"/>
    </source>
</evidence>
<evidence type="ECO:0000256" key="7">
    <source>
        <dbReference type="ARBA" id="ARBA00022878"/>
    </source>
</evidence>
<sequence>MTGKEAVNNVGRVLDFAYITLWVANAKTITIIFESPVTNEGEIAKDLAAHGDFVKDVAFTVEDLDELVRRAKKEGAEIIKDITEESDDDGLFRYAVLKTYGDNTHTLVDRTK</sequence>
<dbReference type="EC" id="1.13.11.27" evidence="4"/>
<dbReference type="InterPro" id="IPR037523">
    <property type="entry name" value="VOC_core"/>
</dbReference>
<comment type="pathway">
    <text evidence="2">Amino-acid degradation; L-phenylalanine degradation; acetoacetate and fumarate from L-phenylalanine: step 3/6.</text>
</comment>
<evidence type="ECO:0000313" key="11">
    <source>
        <dbReference type="EMBL" id="CAH2048447.1"/>
    </source>
</evidence>
<evidence type="ECO:0000256" key="8">
    <source>
        <dbReference type="ARBA" id="ARBA00023004"/>
    </source>
</evidence>
<dbReference type="Proteomes" id="UP000837857">
    <property type="component" value="Chromosome 18"/>
</dbReference>
<evidence type="ECO:0000256" key="6">
    <source>
        <dbReference type="ARBA" id="ARBA00022737"/>
    </source>
</evidence>
<dbReference type="CDD" id="cd08342">
    <property type="entry name" value="HPPD_N_like"/>
    <property type="match status" value="1"/>
</dbReference>
<dbReference type="InterPro" id="IPR029068">
    <property type="entry name" value="Glyas_Bleomycin-R_OHBP_Dase"/>
</dbReference>